<accession>A0A6A5BXQ0</accession>
<dbReference type="InterPro" id="IPR001305">
    <property type="entry name" value="HSP_DnaJ_Cys-rich_dom"/>
</dbReference>
<dbReference type="InterPro" id="IPR036410">
    <property type="entry name" value="HSP_DnaJ_Cys-rich_dom_sf"/>
</dbReference>
<dbReference type="OMA" id="AFEINNT"/>
<dbReference type="PROSITE" id="PS00636">
    <property type="entry name" value="DNAJ_1"/>
    <property type="match status" value="1"/>
</dbReference>
<feature type="domain" description="CR-type" evidence="7">
    <location>
        <begin position="140"/>
        <end position="223"/>
    </location>
</feature>
<dbReference type="EMBL" id="VFQX01000028">
    <property type="protein sequence ID" value="KAF0979104.1"/>
    <property type="molecule type" value="Genomic_DNA"/>
</dbReference>
<evidence type="ECO:0008006" key="10">
    <source>
        <dbReference type="Google" id="ProtNLM"/>
    </source>
</evidence>
<dbReference type="InterPro" id="IPR001623">
    <property type="entry name" value="DnaJ_domain"/>
</dbReference>
<comment type="caution">
    <text evidence="8">The sequence shown here is derived from an EMBL/GenBank/DDBJ whole genome shotgun (WGS) entry which is preliminary data.</text>
</comment>
<evidence type="ECO:0000256" key="3">
    <source>
        <dbReference type="ARBA" id="ARBA00022771"/>
    </source>
</evidence>
<dbReference type="SMART" id="SM00271">
    <property type="entry name" value="DnaJ"/>
    <property type="match status" value="1"/>
</dbReference>
<dbReference type="InterPro" id="IPR012724">
    <property type="entry name" value="DnaJ"/>
</dbReference>
<keyword evidence="3 5" id="KW-0863">Zinc-finger</keyword>
<dbReference type="GO" id="GO:0008270">
    <property type="term" value="F:zinc ion binding"/>
    <property type="evidence" value="ECO:0007669"/>
    <property type="project" value="UniProtKB-KW"/>
</dbReference>
<dbReference type="GO" id="GO:0009408">
    <property type="term" value="P:response to heat"/>
    <property type="evidence" value="ECO:0007669"/>
    <property type="project" value="InterPro"/>
</dbReference>
<name>A0A6A5BXQ0_NAEFO</name>
<dbReference type="PANTHER" id="PTHR43888">
    <property type="entry name" value="DNAJ-LIKE-2, ISOFORM A-RELATED"/>
    <property type="match status" value="1"/>
</dbReference>
<dbReference type="PROSITE" id="PS50076">
    <property type="entry name" value="DNAJ_2"/>
    <property type="match status" value="1"/>
</dbReference>
<dbReference type="Pfam" id="PF00226">
    <property type="entry name" value="DnaJ"/>
    <property type="match status" value="1"/>
</dbReference>
<dbReference type="FunFam" id="2.10.230.10:FF:000001">
    <property type="entry name" value="DnaJ subfamily A member 2"/>
    <property type="match status" value="1"/>
</dbReference>
<dbReference type="Gene3D" id="2.10.230.10">
    <property type="entry name" value="Heat shock protein DnaJ, cysteine-rich domain"/>
    <property type="match status" value="1"/>
</dbReference>
<organism evidence="8 9">
    <name type="scientific">Naegleria fowleri</name>
    <name type="common">Brain eating amoeba</name>
    <dbReference type="NCBI Taxonomy" id="5763"/>
    <lineage>
        <taxon>Eukaryota</taxon>
        <taxon>Discoba</taxon>
        <taxon>Heterolobosea</taxon>
        <taxon>Tetramitia</taxon>
        <taxon>Eutetramitia</taxon>
        <taxon>Vahlkampfiidae</taxon>
        <taxon>Naegleria</taxon>
    </lineage>
</organism>
<dbReference type="GO" id="GO:0030544">
    <property type="term" value="F:Hsp70 protein binding"/>
    <property type="evidence" value="ECO:0007669"/>
    <property type="project" value="InterPro"/>
</dbReference>
<evidence type="ECO:0000256" key="2">
    <source>
        <dbReference type="ARBA" id="ARBA00022737"/>
    </source>
</evidence>
<evidence type="ECO:0000256" key="5">
    <source>
        <dbReference type="PROSITE-ProRule" id="PRU00546"/>
    </source>
</evidence>
<dbReference type="Gene3D" id="2.60.260.20">
    <property type="entry name" value="Urease metallochaperone UreE, N-terminal domain"/>
    <property type="match status" value="2"/>
</dbReference>
<dbReference type="InterPro" id="IPR008971">
    <property type="entry name" value="HSP40/DnaJ_pept-bd"/>
</dbReference>
<dbReference type="AlphaFoldDB" id="A0A6A5BXQ0"/>
<dbReference type="InterPro" id="IPR018253">
    <property type="entry name" value="DnaJ_domain_CS"/>
</dbReference>
<evidence type="ECO:0000313" key="9">
    <source>
        <dbReference type="Proteomes" id="UP000444721"/>
    </source>
</evidence>
<dbReference type="Pfam" id="PF00684">
    <property type="entry name" value="DnaJ_CXXCXGXG"/>
    <property type="match status" value="1"/>
</dbReference>
<feature type="domain" description="J" evidence="6">
    <location>
        <begin position="11"/>
        <end position="76"/>
    </location>
</feature>
<keyword evidence="1 5" id="KW-0479">Metal-binding</keyword>
<dbReference type="PROSITE" id="PS51188">
    <property type="entry name" value="ZF_CR"/>
    <property type="match status" value="1"/>
</dbReference>
<dbReference type="VEuPathDB" id="AmoebaDB:NF0093570"/>
<dbReference type="VEuPathDB" id="AmoebaDB:NfTy_034850"/>
<dbReference type="SUPFAM" id="SSF57938">
    <property type="entry name" value="DnaJ/Hsp40 cysteine-rich domain"/>
    <property type="match status" value="1"/>
</dbReference>
<dbReference type="CDD" id="cd10747">
    <property type="entry name" value="DnaJ_C"/>
    <property type="match status" value="1"/>
</dbReference>
<dbReference type="GO" id="GO:0006457">
    <property type="term" value="P:protein folding"/>
    <property type="evidence" value="ECO:0007669"/>
    <property type="project" value="InterPro"/>
</dbReference>
<sequence>MQKSNKKEKLDYYKILGLDRDCSEEDIKQSYRKLAKQFHPDLNTNKQEATQKFQEITEAYEVLSDPDKRQNYDAFGEAGLNNNSNSFEQMDSVMNPFDMYLNQFGFFETLFGGKTKPPTNEDQESVVIPIDVTLEELYMGCQREFTKKRKIICRTCNGTGAFSNEHVFYCKACKGTGRRIMRRTLPRNIVQQFSTICMDCEGRGQYVTKKCETCKGRKLVNEITTVTVKIERGSRHGERIVLRNHGDEWQSKATSDITFEIRQLPHKEFERIGDDLYVKKTITLLEALTGFQMTLNTLEKGKQIVVKCEDEVIQPGQKKAIPNQGMPKKGTTNEFGHLVVVFDVVFPEHLNMEMKRYLRILLDPKTKDLSSIPIPHDLRSVASSLSSTDGSISAFEINNTNGNQKNENQTIFHAQFLPGHYGVKKGVSPLSGSNNHSSESSTKISSDDGSIFSFIKNKIKSMFV</sequence>
<gene>
    <name evidence="8" type="ORF">FDP41_002174</name>
</gene>
<feature type="zinc finger region" description="CR-type" evidence="5">
    <location>
        <begin position="140"/>
        <end position="223"/>
    </location>
</feature>
<dbReference type="SUPFAM" id="SSF49493">
    <property type="entry name" value="HSP40/DnaJ peptide-binding domain"/>
    <property type="match status" value="2"/>
</dbReference>
<reference evidence="8 9" key="1">
    <citation type="journal article" date="2019" name="Sci. Rep.">
        <title>Nanopore sequencing improves the draft genome of the human pathogenic amoeba Naegleria fowleri.</title>
        <authorList>
            <person name="Liechti N."/>
            <person name="Schurch N."/>
            <person name="Bruggmann R."/>
            <person name="Wittwer M."/>
        </authorList>
    </citation>
    <scope>NUCLEOTIDE SEQUENCE [LARGE SCALE GENOMIC DNA]</scope>
    <source>
        <strain evidence="8 9">ATCC 30894</strain>
    </source>
</reference>
<keyword evidence="4 5" id="KW-0862">Zinc</keyword>
<dbReference type="PRINTS" id="PR00625">
    <property type="entry name" value="JDOMAIN"/>
</dbReference>
<dbReference type="SUPFAM" id="SSF46565">
    <property type="entry name" value="Chaperone J-domain"/>
    <property type="match status" value="1"/>
</dbReference>
<dbReference type="InterPro" id="IPR036869">
    <property type="entry name" value="J_dom_sf"/>
</dbReference>
<dbReference type="GO" id="GO:0051082">
    <property type="term" value="F:unfolded protein binding"/>
    <property type="evidence" value="ECO:0007669"/>
    <property type="project" value="InterPro"/>
</dbReference>
<evidence type="ECO:0000256" key="4">
    <source>
        <dbReference type="ARBA" id="ARBA00022833"/>
    </source>
</evidence>
<keyword evidence="9" id="KW-1185">Reference proteome</keyword>
<dbReference type="OrthoDB" id="445556at2759"/>
<dbReference type="GO" id="GO:0005524">
    <property type="term" value="F:ATP binding"/>
    <property type="evidence" value="ECO:0007669"/>
    <property type="project" value="InterPro"/>
</dbReference>
<evidence type="ECO:0000256" key="1">
    <source>
        <dbReference type="ARBA" id="ARBA00022723"/>
    </source>
</evidence>
<dbReference type="FunFam" id="2.60.260.20:FF:000003">
    <property type="entry name" value="DnaJ subfamily A member 2"/>
    <property type="match status" value="1"/>
</dbReference>
<evidence type="ECO:0000259" key="7">
    <source>
        <dbReference type="PROSITE" id="PS51188"/>
    </source>
</evidence>
<protein>
    <recommendedName>
        <fullName evidence="10">J domain-containing protein</fullName>
    </recommendedName>
</protein>
<dbReference type="HAMAP" id="MF_01152">
    <property type="entry name" value="DnaJ"/>
    <property type="match status" value="1"/>
</dbReference>
<dbReference type="Gene3D" id="1.10.287.110">
    <property type="entry name" value="DnaJ domain"/>
    <property type="match status" value="1"/>
</dbReference>
<proteinExistence type="inferred from homology"/>
<dbReference type="Pfam" id="PF01556">
    <property type="entry name" value="DnaJ_C"/>
    <property type="match status" value="1"/>
</dbReference>
<dbReference type="Proteomes" id="UP000444721">
    <property type="component" value="Unassembled WGS sequence"/>
</dbReference>
<evidence type="ECO:0000259" key="6">
    <source>
        <dbReference type="PROSITE" id="PS50076"/>
    </source>
</evidence>
<evidence type="ECO:0000313" key="8">
    <source>
        <dbReference type="EMBL" id="KAF0979104.1"/>
    </source>
</evidence>
<dbReference type="CDD" id="cd06257">
    <property type="entry name" value="DnaJ"/>
    <property type="match status" value="1"/>
</dbReference>
<dbReference type="InterPro" id="IPR044713">
    <property type="entry name" value="DNJA1/2-like"/>
</dbReference>
<dbReference type="GeneID" id="68109392"/>
<dbReference type="InterPro" id="IPR002939">
    <property type="entry name" value="DnaJ_C"/>
</dbReference>
<dbReference type="CDD" id="cd10719">
    <property type="entry name" value="DnaJ_zf"/>
    <property type="match status" value="1"/>
</dbReference>
<dbReference type="RefSeq" id="XP_044563817.1">
    <property type="nucleotide sequence ID" value="XM_044705340.1"/>
</dbReference>
<keyword evidence="2" id="KW-0677">Repeat</keyword>
<dbReference type="VEuPathDB" id="AmoebaDB:FDP41_002174"/>